<proteinExistence type="predicted"/>
<organism evidence="1">
    <name type="scientific">Alkalicoccus sp</name>
    <dbReference type="NCBI Taxonomy" id="2005376"/>
    <lineage>
        <taxon>Bacteria</taxon>
        <taxon>Bacillati</taxon>
        <taxon>Bacillota</taxon>
        <taxon>Bacilli</taxon>
        <taxon>Bacillales</taxon>
        <taxon>Bacillaceae</taxon>
        <taxon>Alkalicoccus</taxon>
    </lineage>
</organism>
<dbReference type="EMBL" id="REBZ01000215">
    <property type="protein sequence ID" value="TVP80947.1"/>
    <property type="molecule type" value="Genomic_DNA"/>
</dbReference>
<name>A0A651DLK0_9BACI</name>
<reference evidence="1" key="1">
    <citation type="submission" date="2018-10" db="EMBL/GenBank/DDBJ databases">
        <title>Metagenomes of soda lake microbial mats from the interior of British Columbia, Canada.</title>
        <authorList>
            <person name="Zorz J.K."/>
            <person name="Sharp C."/>
            <person name="Kleiner M."/>
            <person name="Dong X."/>
            <person name="Strous M."/>
        </authorList>
    </citation>
    <scope>NUCLEOTIDE SEQUENCE</scope>
    <source>
        <strain evidence="1">LCM1.Bin51</strain>
    </source>
</reference>
<accession>A0A651DLK0</accession>
<sequence>MVDAENFASALPWRRYPSAFYDSYFFFRKTGDRAETPAEKESGKILPAVREAAGAAGEKAAGTPKITRSFNRAYRKNGFNKEVFHNRKLLLISLLQPQG</sequence>
<feature type="non-terminal residue" evidence="1">
    <location>
        <position position="99"/>
    </location>
</feature>
<evidence type="ECO:0000313" key="1">
    <source>
        <dbReference type="EMBL" id="TVP80947.1"/>
    </source>
</evidence>
<protein>
    <submittedName>
        <fullName evidence="1">Uncharacterized protein</fullName>
    </submittedName>
</protein>
<gene>
    <name evidence="1" type="ORF">EA344_13340</name>
</gene>
<comment type="caution">
    <text evidence="1">The sequence shown here is derived from an EMBL/GenBank/DDBJ whole genome shotgun (WGS) entry which is preliminary data.</text>
</comment>
<dbReference type="AlphaFoldDB" id="A0A651DLK0"/>